<dbReference type="Proteomes" id="UP001497535">
    <property type="component" value="Unassembled WGS sequence"/>
</dbReference>
<comment type="caution">
    <text evidence="1">The sequence shown here is derived from an EMBL/GenBank/DDBJ whole genome shotgun (WGS) entry which is preliminary data.</text>
</comment>
<reference evidence="1" key="1">
    <citation type="submission" date="2023-11" db="EMBL/GenBank/DDBJ databases">
        <authorList>
            <person name="Poullet M."/>
        </authorList>
    </citation>
    <scope>NUCLEOTIDE SEQUENCE</scope>
    <source>
        <strain evidence="1">E1834</strain>
    </source>
</reference>
<evidence type="ECO:0000313" key="2">
    <source>
        <dbReference type="Proteomes" id="UP001497535"/>
    </source>
</evidence>
<protein>
    <submittedName>
        <fullName evidence="1">Uncharacterized protein</fullName>
    </submittedName>
</protein>
<keyword evidence="2" id="KW-1185">Reference proteome</keyword>
<dbReference type="EMBL" id="CAVMJV010000040">
    <property type="protein sequence ID" value="CAK5080039.1"/>
    <property type="molecule type" value="Genomic_DNA"/>
</dbReference>
<name>A0ACB0ZN46_MELEN</name>
<gene>
    <name evidence="1" type="ORF">MENTE1834_LOCUS27189</name>
</gene>
<sequence>MMIAAILFTFFVINNVLLENYTEGKITFTDKTKLPKIGKLVENIKHEKATEVLRLSGEVFLFF</sequence>
<organism evidence="1 2">
    <name type="scientific">Meloidogyne enterolobii</name>
    <name type="common">Root-knot nematode worm</name>
    <name type="synonym">Meloidogyne mayaguensis</name>
    <dbReference type="NCBI Taxonomy" id="390850"/>
    <lineage>
        <taxon>Eukaryota</taxon>
        <taxon>Metazoa</taxon>
        <taxon>Ecdysozoa</taxon>
        <taxon>Nematoda</taxon>
        <taxon>Chromadorea</taxon>
        <taxon>Rhabditida</taxon>
        <taxon>Tylenchina</taxon>
        <taxon>Tylenchomorpha</taxon>
        <taxon>Tylenchoidea</taxon>
        <taxon>Meloidogynidae</taxon>
        <taxon>Meloidogyninae</taxon>
        <taxon>Meloidogyne</taxon>
    </lineage>
</organism>
<accession>A0ACB0ZN46</accession>
<evidence type="ECO:0000313" key="1">
    <source>
        <dbReference type="EMBL" id="CAK5080039.1"/>
    </source>
</evidence>
<proteinExistence type="predicted"/>